<dbReference type="Proteomes" id="UP000039217">
    <property type="component" value="Unassembled WGS sequence"/>
</dbReference>
<dbReference type="EMBL" id="CQQC01002307">
    <property type="protein sequence ID" value="CNW70163.1"/>
    <property type="molecule type" value="Genomic_DNA"/>
</dbReference>
<sequence length="99" mass="10112">MNTHNSSPHAQNAVGPDNVSNVSAAAMMAASDPTMTGLDPIRWSTNPPSTAPTAATTLAAAPKIRTSAWVSPYALTPSTAPKAKMAASPSRNIALATRK</sequence>
<accession>A0A655FYI4</accession>
<proteinExistence type="predicted"/>
<organism evidence="2 3">
    <name type="scientific">Mycobacterium tuberculosis</name>
    <dbReference type="NCBI Taxonomy" id="1773"/>
    <lineage>
        <taxon>Bacteria</taxon>
        <taxon>Bacillati</taxon>
        <taxon>Actinomycetota</taxon>
        <taxon>Actinomycetes</taxon>
        <taxon>Mycobacteriales</taxon>
        <taxon>Mycobacteriaceae</taxon>
        <taxon>Mycobacterium</taxon>
        <taxon>Mycobacterium tuberculosis complex</taxon>
    </lineage>
</organism>
<evidence type="ECO:0000256" key="1">
    <source>
        <dbReference type="SAM" id="MobiDB-lite"/>
    </source>
</evidence>
<protein>
    <submittedName>
        <fullName evidence="2">Uncharacterized protein</fullName>
    </submittedName>
</protein>
<dbReference type="AlphaFoldDB" id="A0A655FYI4"/>
<evidence type="ECO:0000313" key="2">
    <source>
        <dbReference type="EMBL" id="CNW70163.1"/>
    </source>
</evidence>
<name>A0A655FYI4_MYCTX</name>
<evidence type="ECO:0000313" key="3">
    <source>
        <dbReference type="Proteomes" id="UP000039217"/>
    </source>
</evidence>
<feature type="region of interest" description="Disordered" evidence="1">
    <location>
        <begin position="1"/>
        <end position="21"/>
    </location>
</feature>
<reference evidence="2 3" key="1">
    <citation type="submission" date="2015-03" db="EMBL/GenBank/DDBJ databases">
        <authorList>
            <consortium name="Pathogen Informatics"/>
        </authorList>
    </citation>
    <scope>NUCLEOTIDE SEQUENCE [LARGE SCALE GENOMIC DNA]</scope>
    <source>
        <strain evidence="2 3">D00501624</strain>
    </source>
</reference>
<feature type="region of interest" description="Disordered" evidence="1">
    <location>
        <begin position="79"/>
        <end position="99"/>
    </location>
</feature>
<feature type="compositionally biased region" description="Polar residues" evidence="1">
    <location>
        <begin position="1"/>
        <end position="10"/>
    </location>
</feature>
<gene>
    <name evidence="2" type="ORF">ERS007661_04207</name>
</gene>